<gene>
    <name evidence="2" type="ORF">ENS29_11040</name>
</gene>
<sequence>MNCWNRKAPIRSTMMMAILLMLITALSCATNRLSPPASKVRLLATEEMEDCKAKCEFIAHVTGQSSSLSSSSAYHNSLTDLMENAARVGATHLFVNLGENAILRGEAYRCAYCVRPDGRADVSLCEGANAVDPAACQVQGGIWMPIARDRATCEAKGGVWVLSDDVSRLPDELAPAKKKTGK</sequence>
<dbReference type="AlphaFoldDB" id="A0A7C4W6F8"/>
<dbReference type="PROSITE" id="PS51257">
    <property type="entry name" value="PROKAR_LIPOPROTEIN"/>
    <property type="match status" value="1"/>
</dbReference>
<feature type="chain" id="PRO_5028319754" evidence="1">
    <location>
        <begin position="30"/>
        <end position="182"/>
    </location>
</feature>
<evidence type="ECO:0000313" key="2">
    <source>
        <dbReference type="EMBL" id="HGU33377.1"/>
    </source>
</evidence>
<name>A0A7C4W6F8_9BACT</name>
<evidence type="ECO:0000256" key="1">
    <source>
        <dbReference type="SAM" id="SignalP"/>
    </source>
</evidence>
<comment type="caution">
    <text evidence="2">The sequence shown here is derived from an EMBL/GenBank/DDBJ whole genome shotgun (WGS) entry which is preliminary data.</text>
</comment>
<feature type="signal peptide" evidence="1">
    <location>
        <begin position="1"/>
        <end position="29"/>
    </location>
</feature>
<keyword evidence="1" id="KW-0732">Signal</keyword>
<accession>A0A7C4W6F8</accession>
<dbReference type="EMBL" id="DSUH01000253">
    <property type="protein sequence ID" value="HGU33377.1"/>
    <property type="molecule type" value="Genomic_DNA"/>
</dbReference>
<proteinExistence type="predicted"/>
<reference evidence="2" key="1">
    <citation type="journal article" date="2020" name="mSystems">
        <title>Genome- and Community-Level Interaction Insights into Carbon Utilization and Element Cycling Functions of Hydrothermarchaeota in Hydrothermal Sediment.</title>
        <authorList>
            <person name="Zhou Z."/>
            <person name="Liu Y."/>
            <person name="Xu W."/>
            <person name="Pan J."/>
            <person name="Luo Z.H."/>
            <person name="Li M."/>
        </authorList>
    </citation>
    <scope>NUCLEOTIDE SEQUENCE [LARGE SCALE GENOMIC DNA]</scope>
    <source>
        <strain evidence="2">SpSt-477</strain>
    </source>
</reference>
<organism evidence="2">
    <name type="scientific">Desulfatirhabdium butyrativorans</name>
    <dbReference type="NCBI Taxonomy" id="340467"/>
    <lineage>
        <taxon>Bacteria</taxon>
        <taxon>Pseudomonadati</taxon>
        <taxon>Thermodesulfobacteriota</taxon>
        <taxon>Desulfobacteria</taxon>
        <taxon>Desulfobacterales</taxon>
        <taxon>Desulfatirhabdiaceae</taxon>
        <taxon>Desulfatirhabdium</taxon>
    </lineage>
</organism>
<protein>
    <submittedName>
        <fullName evidence="2">Uncharacterized protein</fullName>
    </submittedName>
</protein>